<dbReference type="EMBL" id="QKYD01000100">
    <property type="protein sequence ID" value="REI22011.1"/>
    <property type="molecule type" value="Genomic_DNA"/>
</dbReference>
<protein>
    <submittedName>
        <fullName evidence="1">Single-stranded DNA-binding protein</fullName>
    </submittedName>
</protein>
<gene>
    <name evidence="1" type="ORF">DOS76_05900</name>
</gene>
<comment type="caution">
    <text evidence="1">The sequence shown here is derived from an EMBL/GenBank/DDBJ whole genome shotgun (WGS) entry which is preliminary data.</text>
</comment>
<name>A0AAX1RVU2_9STAP</name>
<dbReference type="RefSeq" id="WP_115855721.1">
    <property type="nucleotide sequence ID" value="NZ_QKXL01000121.1"/>
</dbReference>
<evidence type="ECO:0000313" key="1">
    <source>
        <dbReference type="EMBL" id="REI22011.1"/>
    </source>
</evidence>
<dbReference type="Pfam" id="PF04404">
    <property type="entry name" value="ERF"/>
    <property type="match status" value="1"/>
</dbReference>
<organism evidence="1 2">
    <name type="scientific">Staphylococcus felis</name>
    <dbReference type="NCBI Taxonomy" id="46127"/>
    <lineage>
        <taxon>Bacteria</taxon>
        <taxon>Bacillati</taxon>
        <taxon>Bacillota</taxon>
        <taxon>Bacilli</taxon>
        <taxon>Bacillales</taxon>
        <taxon>Staphylococcaceae</taxon>
        <taxon>Staphylococcus</taxon>
    </lineage>
</organism>
<dbReference type="GO" id="GO:0003677">
    <property type="term" value="F:DNA binding"/>
    <property type="evidence" value="ECO:0007669"/>
    <property type="project" value="UniProtKB-KW"/>
</dbReference>
<reference evidence="1 2" key="1">
    <citation type="journal article" date="2018" name="Vet. Microbiol.">
        <title>Characterisation of Staphylococcus felis isolated from cats using whole genome sequencing.</title>
        <authorList>
            <person name="Worthing K."/>
            <person name="Pang S."/>
            <person name="Trott D.J."/>
            <person name="Abraham S."/>
            <person name="Coombs G.W."/>
            <person name="Jordan D."/>
            <person name="McIntyre L."/>
            <person name="Davies M.R."/>
            <person name="Norris J."/>
        </authorList>
    </citation>
    <scope>NUCLEOTIDE SEQUENCE [LARGE SCALE GENOMIC DNA]</scope>
    <source>
        <strain evidence="1 2">F25</strain>
    </source>
</reference>
<keyword evidence="1" id="KW-0238">DNA-binding</keyword>
<dbReference type="AlphaFoldDB" id="A0AAX1RVU2"/>
<evidence type="ECO:0000313" key="2">
    <source>
        <dbReference type="Proteomes" id="UP000256337"/>
    </source>
</evidence>
<accession>A0AAX1RVU2</accession>
<proteinExistence type="predicted"/>
<dbReference type="Proteomes" id="UP000256337">
    <property type="component" value="Unassembled WGS sequence"/>
</dbReference>
<dbReference type="InterPro" id="IPR007499">
    <property type="entry name" value="ERF_bacteria_virus"/>
</dbReference>
<sequence length="217" mass="24938">MSEIKNLYQRINEAKRSMEGFVKDTKGYQYSYVSGSQVLHKLNPELYKNGINITFKTSEPQFQQVKVFVRGKEKVEFLVSLNVHYTIRNVDNPEEKIESTIFAIGQQDDPSKALGTALTYSERYFLMKFFGLPTDEDDADAKQKREQYTKPDAKAIGTLKEEMLKFSELMQSLGKQVSVDDVQKQLGINDIQTLTNAQISMLINKLDNWSKQAKENE</sequence>